<comment type="subcellular location">
    <subcellularLocation>
        <location evidence="1">Secreted</location>
    </subcellularLocation>
</comment>
<accession>A0A2A2KXK8</accession>
<reference evidence="7 8" key="1">
    <citation type="journal article" date="2017" name="Curr. Biol.">
        <title>Genome architecture and evolution of a unichromosomal asexual nematode.</title>
        <authorList>
            <person name="Fradin H."/>
            <person name="Zegar C."/>
            <person name="Gutwein M."/>
            <person name="Lucas J."/>
            <person name="Kovtun M."/>
            <person name="Corcoran D."/>
            <person name="Baugh L.R."/>
            <person name="Kiontke K."/>
            <person name="Gunsalus K."/>
            <person name="Fitch D.H."/>
            <person name="Piano F."/>
        </authorList>
    </citation>
    <scope>NUCLEOTIDE SEQUENCE [LARGE SCALE GENOMIC DNA]</scope>
    <source>
        <strain evidence="7">PF1309</strain>
    </source>
</reference>
<keyword evidence="3" id="KW-0732">Signal</keyword>
<feature type="region of interest" description="Disordered" evidence="6">
    <location>
        <begin position="180"/>
        <end position="227"/>
    </location>
</feature>
<evidence type="ECO:0000313" key="7">
    <source>
        <dbReference type="EMBL" id="PAV78736.1"/>
    </source>
</evidence>
<evidence type="ECO:0000256" key="2">
    <source>
        <dbReference type="ARBA" id="ARBA00022525"/>
    </source>
</evidence>
<feature type="compositionally biased region" description="Pro residues" evidence="6">
    <location>
        <begin position="265"/>
        <end position="288"/>
    </location>
</feature>
<comment type="caution">
    <text evidence="7">The sequence shown here is derived from an EMBL/GenBank/DDBJ whole genome shotgun (WGS) entry which is preliminary data.</text>
</comment>
<feature type="compositionally biased region" description="Pro residues" evidence="6">
    <location>
        <begin position="191"/>
        <end position="204"/>
    </location>
</feature>
<dbReference type="SMART" id="SM00209">
    <property type="entry name" value="TSP1"/>
    <property type="match status" value="6"/>
</dbReference>
<keyword evidence="5" id="KW-1015">Disulfide bond</keyword>
<evidence type="ECO:0000256" key="5">
    <source>
        <dbReference type="ARBA" id="ARBA00023157"/>
    </source>
</evidence>
<feature type="compositionally biased region" description="Low complexity" evidence="6">
    <location>
        <begin position="205"/>
        <end position="214"/>
    </location>
</feature>
<evidence type="ECO:0008006" key="9">
    <source>
        <dbReference type="Google" id="ProtNLM"/>
    </source>
</evidence>
<dbReference type="Gene3D" id="2.20.100.10">
    <property type="entry name" value="Thrombospondin type-1 (TSP1) repeat"/>
    <property type="match status" value="5"/>
</dbReference>
<keyword evidence="8" id="KW-1185">Reference proteome</keyword>
<dbReference type="PANTHER" id="PTHR22906">
    <property type="entry name" value="PROPERDIN"/>
    <property type="match status" value="1"/>
</dbReference>
<dbReference type="OrthoDB" id="446173at2759"/>
<keyword evidence="4" id="KW-0677">Repeat</keyword>
<dbReference type="AlphaFoldDB" id="A0A2A2KXK8"/>
<keyword evidence="2" id="KW-0964">Secreted</keyword>
<dbReference type="STRING" id="2018661.A0A2A2KXK8"/>
<dbReference type="PRINTS" id="PR01705">
    <property type="entry name" value="TSP1REPEAT"/>
</dbReference>
<dbReference type="InterPro" id="IPR000884">
    <property type="entry name" value="TSP1_rpt"/>
</dbReference>
<evidence type="ECO:0000256" key="6">
    <source>
        <dbReference type="SAM" id="MobiDB-lite"/>
    </source>
</evidence>
<evidence type="ECO:0000313" key="8">
    <source>
        <dbReference type="Proteomes" id="UP000218231"/>
    </source>
</evidence>
<proteinExistence type="predicted"/>
<evidence type="ECO:0000256" key="4">
    <source>
        <dbReference type="ARBA" id="ARBA00022737"/>
    </source>
</evidence>
<feature type="region of interest" description="Disordered" evidence="6">
    <location>
        <begin position="243"/>
        <end position="288"/>
    </location>
</feature>
<dbReference type="Pfam" id="PF00090">
    <property type="entry name" value="TSP_1"/>
    <property type="match status" value="5"/>
</dbReference>
<feature type="compositionally biased region" description="Polar residues" evidence="6">
    <location>
        <begin position="243"/>
        <end position="255"/>
    </location>
</feature>
<dbReference type="InterPro" id="IPR052065">
    <property type="entry name" value="Compl_asym_regulator"/>
</dbReference>
<dbReference type="EMBL" id="LIAE01007521">
    <property type="protein sequence ID" value="PAV78736.1"/>
    <property type="molecule type" value="Genomic_DNA"/>
</dbReference>
<evidence type="ECO:0000256" key="1">
    <source>
        <dbReference type="ARBA" id="ARBA00004613"/>
    </source>
</evidence>
<dbReference type="SUPFAM" id="SSF82895">
    <property type="entry name" value="TSP-1 type 1 repeat"/>
    <property type="match status" value="5"/>
</dbReference>
<evidence type="ECO:0000256" key="3">
    <source>
        <dbReference type="ARBA" id="ARBA00022729"/>
    </source>
</evidence>
<feature type="region of interest" description="Disordered" evidence="6">
    <location>
        <begin position="123"/>
        <end position="152"/>
    </location>
</feature>
<gene>
    <name evidence="7" type="ORF">WR25_07426</name>
</gene>
<dbReference type="Proteomes" id="UP000218231">
    <property type="component" value="Unassembled WGS sequence"/>
</dbReference>
<organism evidence="7 8">
    <name type="scientific">Diploscapter pachys</name>
    <dbReference type="NCBI Taxonomy" id="2018661"/>
    <lineage>
        <taxon>Eukaryota</taxon>
        <taxon>Metazoa</taxon>
        <taxon>Ecdysozoa</taxon>
        <taxon>Nematoda</taxon>
        <taxon>Chromadorea</taxon>
        <taxon>Rhabditida</taxon>
        <taxon>Rhabditina</taxon>
        <taxon>Rhabditomorpha</taxon>
        <taxon>Rhabditoidea</taxon>
        <taxon>Rhabditidae</taxon>
        <taxon>Diploscapter</taxon>
    </lineage>
</organism>
<dbReference type="PROSITE" id="PS50092">
    <property type="entry name" value="TSP1"/>
    <property type="match status" value="5"/>
</dbReference>
<protein>
    <recommendedName>
        <fullName evidence="9">Apple domain-containing protein</fullName>
    </recommendedName>
</protein>
<sequence length="579" mass="64690">MIMICSARISVSRGKNATKMDDLCARMHNNTALEGASPLEMMQATAFECQKKCVDMFPACTAVVYYYLHNDTKHHFCYLFEQNSIDEKVELVEQKPEHKKDLVRMLEIVPDCHLFDAHPPLEEDGLASSTDKVDRKKRQQGNEAALGTGSWTDWSDCSNQGHEIRSQVCDYGRKIQRRGCPARQAQQRQFAPPPRQPYPQPAQPPQQLSLSPRAPSRPIPPQPAQRSPYDEYAQLYQQRMSQYRVNQRHPAQQQADPCPGGRCEPYPPAPTRPPMPPPRSAYKPAPPTPPQCGSKDCAPVMTQGAWHDWSEWSQCSCTCDDGMRARRRECSTNNCQWCEWSTCSATCGQGIATRSRSCLGGAEHLCPGQSTEQKACEDRPCSQWAPWQEWGLCSASCGNGMKRRQRICQYGTDCPGPNEESLFCYGPPCAQWTEWCEWTSCSSKCGPGQRTRTRSCQTSDGRDSNDCQGQSVENLPCEGTSCCSWEPWCSWSKCDAECGVGRSIRTRICTNRGSPDPTCHCDGSDRCEWSTCSSTQECVVGVHSRSRQCVGEAGCNCIGMADESQQCRGTQPCKQEPPC</sequence>
<feature type="compositionally biased region" description="Low complexity" evidence="6">
    <location>
        <begin position="181"/>
        <end position="190"/>
    </location>
</feature>
<dbReference type="PANTHER" id="PTHR22906:SF43">
    <property type="entry name" value="PROPERDIN"/>
    <property type="match status" value="1"/>
</dbReference>
<dbReference type="InterPro" id="IPR036383">
    <property type="entry name" value="TSP1_rpt_sf"/>
</dbReference>
<name>A0A2A2KXK8_9BILA</name>